<sequence>MASLEAHNDDTLSTSVCITRSFEWAMKPNLQTDLVVAAGGINFALNKLPLVSRSGRIRKMLSSSKEHSLIQLDLSDIPGGAEAFELAAKFCYNVAFEMTTSNVAPLCCAAHYLEMTEEYSERNLISHCEKCLVEIVMQHPANAAVVLHSCESLLPDAEDLNIVSRCIHATSTACREQVLAANSQVGLKSFHHTEMTTNDSQQNVQHVKYWADDLSILRIDFYQRVLAAMKSQGLRDESIGGALMRYAYHSLKGLNRKLVGWEASKSSFKEPTTTPTEHEQRILVETIVTMLPSEKNSTSCSFLFGLLSTAVALDATLACRLELEQKIALQLEQATLDDLLIPSSSYVTKLLDAYLGEIAPDTNLKLEKFISLASLLPDHARVVDDNLYKAIDAYLKTHPDLTEIDRRRLCKLMDVQKLSQEACSHAAQNERLPVQVVIQVLYFEQMRLRKAMAASFEEGEQMGYHSLKMNSGARSAAMSPRDMYSSIRRENRELRLEVARMKMRLTDLEKEQINMKRNVGRPGLMNGSKLFQSFSKTLSRLNPFHRSSSRHSKASSRHHHHHPHTPDSHRGGRHSIS</sequence>
<evidence type="ECO:0000313" key="1">
    <source>
        <dbReference type="EMBL" id="KAJ7527747.1"/>
    </source>
</evidence>
<organism evidence="1 2">
    <name type="scientific">Diphasiastrum complanatum</name>
    <name type="common">Issler's clubmoss</name>
    <name type="synonym">Lycopodium complanatum</name>
    <dbReference type="NCBI Taxonomy" id="34168"/>
    <lineage>
        <taxon>Eukaryota</taxon>
        <taxon>Viridiplantae</taxon>
        <taxon>Streptophyta</taxon>
        <taxon>Embryophyta</taxon>
        <taxon>Tracheophyta</taxon>
        <taxon>Lycopodiopsida</taxon>
        <taxon>Lycopodiales</taxon>
        <taxon>Lycopodiaceae</taxon>
        <taxon>Lycopodioideae</taxon>
        <taxon>Diphasiastrum</taxon>
    </lineage>
</organism>
<proteinExistence type="predicted"/>
<dbReference type="Proteomes" id="UP001162992">
    <property type="component" value="Chromosome 16"/>
</dbReference>
<reference evidence="2" key="1">
    <citation type="journal article" date="2024" name="Proc. Natl. Acad. Sci. U.S.A.">
        <title>Extraordinary preservation of gene collinearity over three hundred million years revealed in homosporous lycophytes.</title>
        <authorList>
            <person name="Li C."/>
            <person name="Wickell D."/>
            <person name="Kuo L.Y."/>
            <person name="Chen X."/>
            <person name="Nie B."/>
            <person name="Liao X."/>
            <person name="Peng D."/>
            <person name="Ji J."/>
            <person name="Jenkins J."/>
            <person name="Williams M."/>
            <person name="Shu S."/>
            <person name="Plott C."/>
            <person name="Barry K."/>
            <person name="Rajasekar S."/>
            <person name="Grimwood J."/>
            <person name="Han X."/>
            <person name="Sun S."/>
            <person name="Hou Z."/>
            <person name="He W."/>
            <person name="Dai G."/>
            <person name="Sun C."/>
            <person name="Schmutz J."/>
            <person name="Leebens-Mack J.H."/>
            <person name="Li F.W."/>
            <person name="Wang L."/>
        </authorList>
    </citation>
    <scope>NUCLEOTIDE SEQUENCE [LARGE SCALE GENOMIC DNA]</scope>
    <source>
        <strain evidence="2">cv. PW_Plant_1</strain>
    </source>
</reference>
<gene>
    <name evidence="1" type="ORF">O6H91_16G069300</name>
</gene>
<evidence type="ECO:0000313" key="2">
    <source>
        <dbReference type="Proteomes" id="UP001162992"/>
    </source>
</evidence>
<accession>A0ACC2BE76</accession>
<protein>
    <submittedName>
        <fullName evidence="1">Uncharacterized protein</fullName>
    </submittedName>
</protein>
<keyword evidence="2" id="KW-1185">Reference proteome</keyword>
<name>A0ACC2BE76_DIPCM</name>
<dbReference type="EMBL" id="CM055107">
    <property type="protein sequence ID" value="KAJ7527747.1"/>
    <property type="molecule type" value="Genomic_DNA"/>
</dbReference>
<comment type="caution">
    <text evidence="1">The sequence shown here is derived from an EMBL/GenBank/DDBJ whole genome shotgun (WGS) entry which is preliminary data.</text>
</comment>